<protein>
    <submittedName>
        <fullName evidence="5">Intraflagellar transport protein 52 homolog isoform X1</fullName>
    </submittedName>
</protein>
<evidence type="ECO:0000259" key="1">
    <source>
        <dbReference type="Pfam" id="PF21178"/>
    </source>
</evidence>
<dbReference type="GO" id="GO:0060271">
    <property type="term" value="P:cilium assembly"/>
    <property type="evidence" value="ECO:0007669"/>
    <property type="project" value="TreeGrafter"/>
</dbReference>
<name>A0AAJ7WUL3_PETMA</name>
<evidence type="ECO:0000313" key="5">
    <source>
        <dbReference type="RefSeq" id="XP_032810741.1"/>
    </source>
</evidence>
<sequence length="445" mass="50143">MNMAPSGSQATENKEQRNTVIFNASKRELFSANSGYKTLQKRLRTNWKIQTLKDEVSEEKLLGARVWISGGPREKFTAAEIEALKRYLDNGGTVLVMLGEGGEAKHDTNINFLLEEFGIMVNNDAVIRNVYYKYYHPKEALISNGVLNREINRAAGKPVPGAGDDENGGHISQGLTFVYPYGATLNVMKPAVAVLSTGSVCFPLNRPVLAFHHNKQSGGKLAVLGSCHMFSDQYLDKEENNKIQDVLMQWLTTKDVQLNQIDAEDPEISDYNMLPDTGKLAENLRVCLQESDEIPRDFTTLFDINTFSLDMTSLPKVIEAYEQLNIKHESLQLIQPQFETPLPPLQPAVFPPNFRELGPPPLELFDLDDAFSSEKVRLAQLTNKCTDDDLEYYVRKCGDILGVTSKLPREAQDARHVLQHVFFQLVEFKKLNQEQDIDTAEPFQN</sequence>
<dbReference type="GeneID" id="116942663"/>
<proteinExistence type="predicted"/>
<feature type="domain" description="IFT52 central" evidence="2">
    <location>
        <begin position="280"/>
        <end position="360"/>
    </location>
</feature>
<dbReference type="Pfam" id="PF23352">
    <property type="entry name" value="IFT52_central"/>
    <property type="match status" value="1"/>
</dbReference>
<reference evidence="5" key="1">
    <citation type="submission" date="2025-08" db="UniProtKB">
        <authorList>
            <consortium name="RefSeq"/>
        </authorList>
    </citation>
    <scope>IDENTIFICATION</scope>
    <source>
        <tissue evidence="5">Sperm</tissue>
    </source>
</reference>
<evidence type="ECO:0000259" key="2">
    <source>
        <dbReference type="Pfam" id="PF23352"/>
    </source>
</evidence>
<dbReference type="InterPro" id="IPR039975">
    <property type="entry name" value="IFT52"/>
</dbReference>
<feature type="domain" description="IFT52 GIFT" evidence="3">
    <location>
        <begin position="19"/>
        <end position="264"/>
    </location>
</feature>
<dbReference type="GO" id="GO:0030992">
    <property type="term" value="C:intraciliary transport particle B"/>
    <property type="evidence" value="ECO:0007669"/>
    <property type="project" value="TreeGrafter"/>
</dbReference>
<dbReference type="InterPro" id="IPR048643">
    <property type="entry name" value="Itf52_C"/>
</dbReference>
<feature type="domain" description="Intraflagellar transport protein 52 C-terminal" evidence="1">
    <location>
        <begin position="371"/>
        <end position="422"/>
    </location>
</feature>
<dbReference type="PANTHER" id="PTHR12969">
    <property type="entry name" value="NGD5/OSM-6/IFT52"/>
    <property type="match status" value="1"/>
</dbReference>
<dbReference type="Gene3D" id="6.10.250.2800">
    <property type="match status" value="1"/>
</dbReference>
<dbReference type="Proteomes" id="UP001318040">
    <property type="component" value="Chromosome 15"/>
</dbReference>
<gene>
    <name evidence="5" type="primary">IFT52</name>
</gene>
<dbReference type="CDD" id="cd23683">
    <property type="entry name" value="IFT52_CTD"/>
    <property type="match status" value="1"/>
</dbReference>
<dbReference type="GO" id="GO:0005929">
    <property type="term" value="C:cilium"/>
    <property type="evidence" value="ECO:0007669"/>
    <property type="project" value="TreeGrafter"/>
</dbReference>
<accession>A0AAJ7WUL3</accession>
<dbReference type="CTD" id="51098"/>
<dbReference type="RefSeq" id="XP_032810741.1">
    <property type="nucleotide sequence ID" value="XM_032954850.1"/>
</dbReference>
<dbReference type="AlphaFoldDB" id="A0AAJ7WUL3"/>
<dbReference type="GO" id="GO:0005814">
    <property type="term" value="C:centriole"/>
    <property type="evidence" value="ECO:0007669"/>
    <property type="project" value="TreeGrafter"/>
</dbReference>
<dbReference type="GO" id="GO:0042073">
    <property type="term" value="P:intraciliary transport"/>
    <property type="evidence" value="ECO:0007669"/>
    <property type="project" value="TreeGrafter"/>
</dbReference>
<evidence type="ECO:0000313" key="4">
    <source>
        <dbReference type="Proteomes" id="UP001318040"/>
    </source>
</evidence>
<dbReference type="InterPro" id="IPR055458">
    <property type="entry name" value="IFT52_GIFT"/>
</dbReference>
<dbReference type="Pfam" id="PF21178">
    <property type="entry name" value="Itf52_C"/>
    <property type="match status" value="1"/>
</dbReference>
<dbReference type="PANTHER" id="PTHR12969:SF7">
    <property type="entry name" value="INTRAFLAGELLAR TRANSPORT PROTEIN 52 HOMOLOG"/>
    <property type="match status" value="1"/>
</dbReference>
<dbReference type="KEGG" id="pmrn:116942663"/>
<evidence type="ECO:0000259" key="3">
    <source>
        <dbReference type="Pfam" id="PF23355"/>
    </source>
</evidence>
<keyword evidence="4" id="KW-1185">Reference proteome</keyword>
<dbReference type="Pfam" id="PF23355">
    <property type="entry name" value="IFT52_GIFT"/>
    <property type="match status" value="1"/>
</dbReference>
<dbReference type="InterPro" id="IPR055460">
    <property type="entry name" value="IFT52_central"/>
</dbReference>
<organism evidence="4 5">
    <name type="scientific">Petromyzon marinus</name>
    <name type="common">Sea lamprey</name>
    <dbReference type="NCBI Taxonomy" id="7757"/>
    <lineage>
        <taxon>Eukaryota</taxon>
        <taxon>Metazoa</taxon>
        <taxon>Chordata</taxon>
        <taxon>Craniata</taxon>
        <taxon>Vertebrata</taxon>
        <taxon>Cyclostomata</taxon>
        <taxon>Hyperoartia</taxon>
        <taxon>Petromyzontiformes</taxon>
        <taxon>Petromyzontidae</taxon>
        <taxon>Petromyzon</taxon>
    </lineage>
</organism>